<keyword evidence="1" id="KW-0812">Transmembrane</keyword>
<evidence type="ECO:0000256" key="1">
    <source>
        <dbReference type="SAM" id="Phobius"/>
    </source>
</evidence>
<evidence type="ECO:0000313" key="2">
    <source>
        <dbReference type="EMBL" id="GHC64677.1"/>
    </source>
</evidence>
<organism evidence="2 3">
    <name type="scientific">Roseibacillus persicicus</name>
    <dbReference type="NCBI Taxonomy" id="454148"/>
    <lineage>
        <taxon>Bacteria</taxon>
        <taxon>Pseudomonadati</taxon>
        <taxon>Verrucomicrobiota</taxon>
        <taxon>Verrucomicrobiia</taxon>
        <taxon>Verrucomicrobiales</taxon>
        <taxon>Verrucomicrobiaceae</taxon>
        <taxon>Roseibacillus</taxon>
    </lineage>
</organism>
<keyword evidence="1" id="KW-1133">Transmembrane helix</keyword>
<comment type="caution">
    <text evidence="2">The sequence shown here is derived from an EMBL/GenBank/DDBJ whole genome shotgun (WGS) entry which is preliminary data.</text>
</comment>
<dbReference type="EMBL" id="BMXI01000018">
    <property type="protein sequence ID" value="GHC64677.1"/>
    <property type="molecule type" value="Genomic_DNA"/>
</dbReference>
<dbReference type="AlphaFoldDB" id="A0A918TWD1"/>
<name>A0A918TWD1_9BACT</name>
<evidence type="ECO:0008006" key="4">
    <source>
        <dbReference type="Google" id="ProtNLM"/>
    </source>
</evidence>
<protein>
    <recommendedName>
        <fullName evidence="4">DUF502 domain-containing protein</fullName>
    </recommendedName>
</protein>
<gene>
    <name evidence="2" type="ORF">GCM10007100_35400</name>
</gene>
<keyword evidence="1" id="KW-0472">Membrane</keyword>
<dbReference type="Pfam" id="PF04367">
    <property type="entry name" value="DUF502"/>
    <property type="match status" value="1"/>
</dbReference>
<dbReference type="PANTHER" id="PTHR31876:SF26">
    <property type="entry name" value="PROTEIN LIKE COV 2"/>
    <property type="match status" value="1"/>
</dbReference>
<proteinExistence type="predicted"/>
<accession>A0A918TWD1</accession>
<feature type="transmembrane region" description="Helical" evidence="1">
    <location>
        <begin position="21"/>
        <end position="43"/>
    </location>
</feature>
<dbReference type="Proteomes" id="UP000644507">
    <property type="component" value="Unassembled WGS sequence"/>
</dbReference>
<keyword evidence="3" id="KW-1185">Reference proteome</keyword>
<dbReference type="PANTHER" id="PTHR31876">
    <property type="entry name" value="COV-LIKE PROTEIN 1"/>
    <property type="match status" value="1"/>
</dbReference>
<evidence type="ECO:0000313" key="3">
    <source>
        <dbReference type="Proteomes" id="UP000644507"/>
    </source>
</evidence>
<reference evidence="2" key="2">
    <citation type="submission" date="2020-09" db="EMBL/GenBank/DDBJ databases">
        <authorList>
            <person name="Sun Q."/>
            <person name="Kim S."/>
        </authorList>
    </citation>
    <scope>NUCLEOTIDE SEQUENCE</scope>
    <source>
        <strain evidence="2">KCTC 12988</strain>
    </source>
</reference>
<sequence length="256" mass="27736">MPEPDHPDHPKASIPKRIFSLLLAGLATVIPIVGTVFLLSWIYKALLAVGRTLILGIVRALDWFRGVEYQGDSLDKMERIVSPGAEGTANVEGWLENLQTLNPVIWFFVPIILLACVGLAVTNRPGQAVVNWVDGALTRVPFMGFFYSTIKQGVDAFRDMGGARKFKGVAWVEYPSPGCRLLGFVTGTFQDAKTGRDVTAVFIPTSPNPLTGFVVVVDDERLEVSQLTVEEATKLLLSAGLVAPDHLMKDAASSGV</sequence>
<reference evidence="2" key="1">
    <citation type="journal article" date="2014" name="Int. J. Syst. Evol. Microbiol.">
        <title>Complete genome sequence of Corynebacterium casei LMG S-19264T (=DSM 44701T), isolated from a smear-ripened cheese.</title>
        <authorList>
            <consortium name="US DOE Joint Genome Institute (JGI-PGF)"/>
            <person name="Walter F."/>
            <person name="Albersmeier A."/>
            <person name="Kalinowski J."/>
            <person name="Ruckert C."/>
        </authorList>
    </citation>
    <scope>NUCLEOTIDE SEQUENCE</scope>
    <source>
        <strain evidence="2">KCTC 12988</strain>
    </source>
</reference>
<feature type="transmembrane region" description="Helical" evidence="1">
    <location>
        <begin position="104"/>
        <end position="122"/>
    </location>
</feature>
<dbReference type="RefSeq" id="WP_189573121.1">
    <property type="nucleotide sequence ID" value="NZ_BMXI01000018.1"/>
</dbReference>
<dbReference type="InterPro" id="IPR007462">
    <property type="entry name" value="COV1-like"/>
</dbReference>